<evidence type="ECO:0000256" key="2">
    <source>
        <dbReference type="ARBA" id="ARBA00012438"/>
    </source>
</evidence>
<organism evidence="12 13">
    <name type="scientific">Herpetosiphon gulosus</name>
    <dbReference type="NCBI Taxonomy" id="1973496"/>
    <lineage>
        <taxon>Bacteria</taxon>
        <taxon>Bacillati</taxon>
        <taxon>Chloroflexota</taxon>
        <taxon>Chloroflexia</taxon>
        <taxon>Herpetosiphonales</taxon>
        <taxon>Herpetosiphonaceae</taxon>
        <taxon>Herpetosiphon</taxon>
    </lineage>
</organism>
<keyword evidence="5" id="KW-0547">Nucleotide-binding</keyword>
<dbReference type="InterPro" id="IPR003661">
    <property type="entry name" value="HisK_dim/P_dom"/>
</dbReference>
<dbReference type="Proteomes" id="UP001428290">
    <property type="component" value="Unassembled WGS sequence"/>
</dbReference>
<evidence type="ECO:0000313" key="13">
    <source>
        <dbReference type="Proteomes" id="UP001428290"/>
    </source>
</evidence>
<evidence type="ECO:0000259" key="11">
    <source>
        <dbReference type="PROSITE" id="PS50110"/>
    </source>
</evidence>
<dbReference type="SMART" id="SM00448">
    <property type="entry name" value="REC"/>
    <property type="match status" value="1"/>
</dbReference>
<protein>
    <recommendedName>
        <fullName evidence="2">histidine kinase</fullName>
        <ecNumber evidence="2">2.7.13.3</ecNumber>
    </recommendedName>
</protein>
<evidence type="ECO:0000256" key="3">
    <source>
        <dbReference type="ARBA" id="ARBA00022553"/>
    </source>
</evidence>
<feature type="domain" description="Histidine kinase" evidence="10">
    <location>
        <begin position="327"/>
        <end position="551"/>
    </location>
</feature>
<comment type="caution">
    <text evidence="12">The sequence shown here is derived from an EMBL/GenBank/DDBJ whole genome shotgun (WGS) entry which is preliminary data.</text>
</comment>
<dbReference type="InterPro" id="IPR035965">
    <property type="entry name" value="PAS-like_dom_sf"/>
</dbReference>
<gene>
    <name evidence="12" type="primary">rcsC_12</name>
    <name evidence="12" type="ORF">Hgul01_01550</name>
</gene>
<dbReference type="EC" id="2.7.13.3" evidence="2"/>
<dbReference type="InterPro" id="IPR000014">
    <property type="entry name" value="PAS"/>
</dbReference>
<dbReference type="InterPro" id="IPR001789">
    <property type="entry name" value="Sig_transdc_resp-reg_receiver"/>
</dbReference>
<dbReference type="SUPFAM" id="SSF47384">
    <property type="entry name" value="Homodimeric domain of signal transducing histidine kinase"/>
    <property type="match status" value="1"/>
</dbReference>
<dbReference type="SUPFAM" id="SSF52172">
    <property type="entry name" value="CheY-like"/>
    <property type="match status" value="1"/>
</dbReference>
<dbReference type="InterPro" id="IPR036890">
    <property type="entry name" value="HATPase_C_sf"/>
</dbReference>
<dbReference type="Pfam" id="PF01590">
    <property type="entry name" value="GAF"/>
    <property type="match status" value="1"/>
</dbReference>
<dbReference type="CDD" id="cd00082">
    <property type="entry name" value="HisKA"/>
    <property type="match status" value="1"/>
</dbReference>
<dbReference type="EMBL" id="BAABRU010000004">
    <property type="protein sequence ID" value="GAA5527757.1"/>
    <property type="molecule type" value="Genomic_DNA"/>
</dbReference>
<evidence type="ECO:0000256" key="1">
    <source>
        <dbReference type="ARBA" id="ARBA00000085"/>
    </source>
</evidence>
<dbReference type="InterPro" id="IPR003594">
    <property type="entry name" value="HATPase_dom"/>
</dbReference>
<dbReference type="SUPFAM" id="SSF55785">
    <property type="entry name" value="PYP-like sensor domain (PAS domain)"/>
    <property type="match status" value="1"/>
</dbReference>
<dbReference type="Pfam" id="PF00989">
    <property type="entry name" value="PAS"/>
    <property type="match status" value="1"/>
</dbReference>
<dbReference type="GO" id="GO:0016301">
    <property type="term" value="F:kinase activity"/>
    <property type="evidence" value="ECO:0007669"/>
    <property type="project" value="UniProtKB-KW"/>
</dbReference>
<dbReference type="Gene3D" id="1.10.287.130">
    <property type="match status" value="1"/>
</dbReference>
<dbReference type="InterPro" id="IPR005467">
    <property type="entry name" value="His_kinase_dom"/>
</dbReference>
<dbReference type="PROSITE" id="PS50110">
    <property type="entry name" value="RESPONSE_REGULATORY"/>
    <property type="match status" value="1"/>
</dbReference>
<dbReference type="PRINTS" id="PR00344">
    <property type="entry name" value="BCTRLSENSOR"/>
</dbReference>
<dbReference type="CDD" id="cd00156">
    <property type="entry name" value="REC"/>
    <property type="match status" value="1"/>
</dbReference>
<evidence type="ECO:0000256" key="9">
    <source>
        <dbReference type="PROSITE-ProRule" id="PRU00169"/>
    </source>
</evidence>
<evidence type="ECO:0000259" key="10">
    <source>
        <dbReference type="PROSITE" id="PS50109"/>
    </source>
</evidence>
<dbReference type="Pfam" id="PF02518">
    <property type="entry name" value="HATPase_c"/>
    <property type="match status" value="1"/>
</dbReference>
<evidence type="ECO:0000256" key="5">
    <source>
        <dbReference type="ARBA" id="ARBA00022741"/>
    </source>
</evidence>
<dbReference type="SMART" id="SM00065">
    <property type="entry name" value="GAF"/>
    <property type="match status" value="1"/>
</dbReference>
<dbReference type="Pfam" id="PF00072">
    <property type="entry name" value="Response_reg"/>
    <property type="match status" value="1"/>
</dbReference>
<dbReference type="NCBIfam" id="TIGR00229">
    <property type="entry name" value="sensory_box"/>
    <property type="match status" value="1"/>
</dbReference>
<dbReference type="InterPro" id="IPR003018">
    <property type="entry name" value="GAF"/>
</dbReference>
<dbReference type="SMART" id="SM00091">
    <property type="entry name" value="PAS"/>
    <property type="match status" value="1"/>
</dbReference>
<dbReference type="Gene3D" id="3.30.450.40">
    <property type="match status" value="1"/>
</dbReference>
<keyword evidence="8" id="KW-0902">Two-component regulatory system</keyword>
<keyword evidence="3 9" id="KW-0597">Phosphoprotein</keyword>
<keyword evidence="13" id="KW-1185">Reference proteome</keyword>
<dbReference type="SUPFAM" id="SSF55781">
    <property type="entry name" value="GAF domain-like"/>
    <property type="match status" value="1"/>
</dbReference>
<dbReference type="InterPro" id="IPR036097">
    <property type="entry name" value="HisK_dim/P_sf"/>
</dbReference>
<keyword evidence="7" id="KW-0067">ATP-binding</keyword>
<dbReference type="PROSITE" id="PS50109">
    <property type="entry name" value="HIS_KIN"/>
    <property type="match status" value="1"/>
</dbReference>
<feature type="domain" description="Response regulatory" evidence="11">
    <location>
        <begin position="570"/>
        <end position="686"/>
    </location>
</feature>
<dbReference type="Gene3D" id="3.40.50.2300">
    <property type="match status" value="1"/>
</dbReference>
<name>A0ABP9WX32_9CHLR</name>
<evidence type="ECO:0000256" key="8">
    <source>
        <dbReference type="ARBA" id="ARBA00023012"/>
    </source>
</evidence>
<dbReference type="CDD" id="cd00130">
    <property type="entry name" value="PAS"/>
    <property type="match status" value="1"/>
</dbReference>
<keyword evidence="6 12" id="KW-0418">Kinase</keyword>
<dbReference type="PANTHER" id="PTHR43065">
    <property type="entry name" value="SENSOR HISTIDINE KINASE"/>
    <property type="match status" value="1"/>
</dbReference>
<accession>A0ABP9WX32</accession>
<dbReference type="RefSeq" id="WP_345721373.1">
    <property type="nucleotide sequence ID" value="NZ_BAABRU010000004.1"/>
</dbReference>
<evidence type="ECO:0000256" key="7">
    <source>
        <dbReference type="ARBA" id="ARBA00022840"/>
    </source>
</evidence>
<dbReference type="SMART" id="SM00387">
    <property type="entry name" value="HATPase_c"/>
    <property type="match status" value="1"/>
</dbReference>
<dbReference type="InterPro" id="IPR029016">
    <property type="entry name" value="GAF-like_dom_sf"/>
</dbReference>
<feature type="modified residue" description="4-aspartylphosphate" evidence="9">
    <location>
        <position position="621"/>
    </location>
</feature>
<dbReference type="InterPro" id="IPR004358">
    <property type="entry name" value="Sig_transdc_His_kin-like_C"/>
</dbReference>
<keyword evidence="4" id="KW-0808">Transferase</keyword>
<dbReference type="InterPro" id="IPR011006">
    <property type="entry name" value="CheY-like_superfamily"/>
</dbReference>
<dbReference type="SUPFAM" id="SSF55874">
    <property type="entry name" value="ATPase domain of HSP90 chaperone/DNA topoisomerase II/histidine kinase"/>
    <property type="match status" value="1"/>
</dbReference>
<evidence type="ECO:0000313" key="12">
    <source>
        <dbReference type="EMBL" id="GAA5527757.1"/>
    </source>
</evidence>
<reference evidence="12 13" key="1">
    <citation type="submission" date="2024-02" db="EMBL/GenBank/DDBJ databases">
        <title>Herpetosiphon gulosus NBRC 112829.</title>
        <authorList>
            <person name="Ichikawa N."/>
            <person name="Katano-Makiyama Y."/>
            <person name="Hidaka K."/>
        </authorList>
    </citation>
    <scope>NUCLEOTIDE SEQUENCE [LARGE SCALE GENOMIC DNA]</scope>
    <source>
        <strain evidence="12 13">NBRC 112829</strain>
    </source>
</reference>
<comment type="catalytic activity">
    <reaction evidence="1">
        <text>ATP + protein L-histidine = ADP + protein N-phospho-L-histidine.</text>
        <dbReference type="EC" id="2.7.13.3"/>
    </reaction>
</comment>
<evidence type="ECO:0000256" key="4">
    <source>
        <dbReference type="ARBA" id="ARBA00022679"/>
    </source>
</evidence>
<proteinExistence type="predicted"/>
<dbReference type="Gene3D" id="3.30.565.10">
    <property type="entry name" value="Histidine kinase-like ATPase, C-terminal domain"/>
    <property type="match status" value="1"/>
</dbReference>
<dbReference type="InterPro" id="IPR013767">
    <property type="entry name" value="PAS_fold"/>
</dbReference>
<dbReference type="Gene3D" id="3.30.450.20">
    <property type="entry name" value="PAS domain"/>
    <property type="match status" value="1"/>
</dbReference>
<sequence>MDPHHASEQPTVAQHASLARHEYAAEAVQPQSDRGGLLEQTQSILRQNLPLDMLYRQIVTAIAASFANSLISIYAAHTDILQLQCQHGFGHNPEQLSFQQGIVGRCARTKQAYLIAYVDQDPDFIRSHPHIQSSICIPLLAEQQLLGVLMIESIVDTLNQADAEILANVCQQLSKAIAQAALWRPNSLIDQHYRAMLDAMPDGIVVQQAGRIVYINAIGIELLGFENRHQLLGSDLAGLLEQTSNSIQKLFDQAITTNQALSHELQYDTTKTPEIPLRLTIIPITFAGNTAVQIVIRDHTAIQQREAAQQLANEREKRKSLGLLAGGIAHDFNNILMGIRGNVSLGLLDLIPTHPIYQQLQEIEKLAIRATELTQQIVAYTGGSLFVSSTVDLNEQLRELTTTLSEQAHPTTSITYELDDQLGLLKGDVNQIRQMILSIFKNSVEAIEHRYGAIQITSKLQTYTQAPHTATGLPKLAPGSYLTLSIRDNGVGMDARTQRLMFDPYFSTKFTGRGLGLAAVLGMVRAHHGSIAVWSQPQMGTEVTVLLPPHSILQPTPAAPNEDVHSVHNVVMLIDDEPAVRTVTERMLQRLGLTVQGFSDGESAIKVFREHAHEYQLVLLDLTMPQFNGIDTAHGLRAIRGDVPIVLMSGYSVDSMLDPLLNDGLAGFLQKPFTLSDLQRTVNSVSALKARN</sequence>
<evidence type="ECO:0000256" key="6">
    <source>
        <dbReference type="ARBA" id="ARBA00022777"/>
    </source>
</evidence>
<dbReference type="PANTHER" id="PTHR43065:SF42">
    <property type="entry name" value="TWO-COMPONENT SENSOR PPRA"/>
    <property type="match status" value="1"/>
</dbReference>